<evidence type="ECO:0000256" key="1">
    <source>
        <dbReference type="ARBA" id="ARBA00023054"/>
    </source>
</evidence>
<dbReference type="EMBL" id="CADEAL010001302">
    <property type="protein sequence ID" value="CAB1431055.1"/>
    <property type="molecule type" value="Genomic_DNA"/>
</dbReference>
<gene>
    <name evidence="3" type="ORF">PLEPLA_LOCUS19051</name>
</gene>
<dbReference type="PANTHER" id="PTHR16768:SF1">
    <property type="entry name" value="PROTEIN FAM107B"/>
    <property type="match status" value="1"/>
</dbReference>
<feature type="compositionally biased region" description="Basic and acidic residues" evidence="2">
    <location>
        <begin position="254"/>
        <end position="284"/>
    </location>
</feature>
<evidence type="ECO:0000313" key="3">
    <source>
        <dbReference type="EMBL" id="CAB1431055.1"/>
    </source>
</evidence>
<proteinExistence type="predicted"/>
<evidence type="ECO:0000256" key="2">
    <source>
        <dbReference type="SAM" id="MobiDB-lite"/>
    </source>
</evidence>
<dbReference type="Proteomes" id="UP001153269">
    <property type="component" value="Unassembled WGS sequence"/>
</dbReference>
<accession>A0A9N7YGX2</accession>
<dbReference type="PANTHER" id="PTHR16768">
    <property type="entry name" value="DOWN REGULATED IN RENAL CARCINOMA 1/TU3A"/>
    <property type="match status" value="1"/>
</dbReference>
<sequence length="336" mass="38393">MHGLPCSSLGHCFGNPSDANPDPPTPPEPNNSRRSRDNQRPPAAGPVVSQPEAPRGSPQEEHDQPHRTVSCISTQSHTRTREVNETSTNSICHMQNRDDEPGFESPPHCHSLSLSSEDDELECSPELELKYPQIPRPSIIILQSECGEVVRPKLLLGQTGEREKTEWKECIESVQDQQVEFGEVDFEDPCDPGLSLSPGRSVMAEPDYLEGDCDELIKPKKLINPVKNSRNHQDLHRELLMNQKRGLAPQNKPELQKVMEKRKREQVLKAQKEEQEAHKKRSDLEIELMKRQQKLEQLELDDQKNEEEQENTPEFVKMKSNLRRTKQETDGEERTT</sequence>
<keyword evidence="1" id="KW-0175">Coiled coil</keyword>
<name>A0A9N7YGX2_PLEPL</name>
<dbReference type="Pfam" id="PF06625">
    <property type="entry name" value="DUF1151"/>
    <property type="match status" value="1"/>
</dbReference>
<feature type="compositionally biased region" description="Low complexity" evidence="2">
    <location>
        <begin position="105"/>
        <end position="115"/>
    </location>
</feature>
<comment type="caution">
    <text evidence="3">The sequence shown here is derived from an EMBL/GenBank/DDBJ whole genome shotgun (WGS) entry which is preliminary data.</text>
</comment>
<protein>
    <recommendedName>
        <fullName evidence="5">Family with sequence similarity 107 member B</fullName>
    </recommendedName>
</protein>
<dbReference type="InterPro" id="IPR009533">
    <property type="entry name" value="FAM107"/>
</dbReference>
<feature type="region of interest" description="Disordered" evidence="2">
    <location>
        <begin position="1"/>
        <end position="115"/>
    </location>
</feature>
<organism evidence="3 4">
    <name type="scientific">Pleuronectes platessa</name>
    <name type="common">European plaice</name>
    <dbReference type="NCBI Taxonomy" id="8262"/>
    <lineage>
        <taxon>Eukaryota</taxon>
        <taxon>Metazoa</taxon>
        <taxon>Chordata</taxon>
        <taxon>Craniata</taxon>
        <taxon>Vertebrata</taxon>
        <taxon>Euteleostomi</taxon>
        <taxon>Actinopterygii</taxon>
        <taxon>Neopterygii</taxon>
        <taxon>Teleostei</taxon>
        <taxon>Neoteleostei</taxon>
        <taxon>Acanthomorphata</taxon>
        <taxon>Carangaria</taxon>
        <taxon>Pleuronectiformes</taxon>
        <taxon>Pleuronectoidei</taxon>
        <taxon>Pleuronectidae</taxon>
        <taxon>Pleuronectes</taxon>
    </lineage>
</organism>
<evidence type="ECO:0000313" key="4">
    <source>
        <dbReference type="Proteomes" id="UP001153269"/>
    </source>
</evidence>
<feature type="compositionally biased region" description="Basic and acidic residues" evidence="2">
    <location>
        <begin position="325"/>
        <end position="336"/>
    </location>
</feature>
<reference evidence="3" key="1">
    <citation type="submission" date="2020-03" db="EMBL/GenBank/DDBJ databases">
        <authorList>
            <person name="Weist P."/>
        </authorList>
    </citation>
    <scope>NUCLEOTIDE SEQUENCE</scope>
</reference>
<feature type="region of interest" description="Disordered" evidence="2">
    <location>
        <begin position="297"/>
        <end position="336"/>
    </location>
</feature>
<dbReference type="AlphaFoldDB" id="A0A9N7YGX2"/>
<evidence type="ECO:0008006" key="5">
    <source>
        <dbReference type="Google" id="ProtNLM"/>
    </source>
</evidence>
<keyword evidence="4" id="KW-1185">Reference proteome</keyword>
<feature type="region of interest" description="Disordered" evidence="2">
    <location>
        <begin position="241"/>
        <end position="284"/>
    </location>
</feature>